<dbReference type="InterPro" id="IPR044244">
    <property type="entry name" value="TTC27/Emw1"/>
</dbReference>
<keyword evidence="5" id="KW-1185">Reference proteome</keyword>
<feature type="compositionally biased region" description="Basic and acidic residues" evidence="3">
    <location>
        <begin position="48"/>
        <end position="63"/>
    </location>
</feature>
<feature type="compositionally biased region" description="Low complexity" evidence="3">
    <location>
        <begin position="464"/>
        <end position="484"/>
    </location>
</feature>
<dbReference type="RefSeq" id="XP_028469727.1">
    <property type="nucleotide sequence ID" value="XM_028610090.1"/>
</dbReference>
<evidence type="ECO:0008006" key="6">
    <source>
        <dbReference type="Google" id="ProtNLM"/>
    </source>
</evidence>
<dbReference type="PANTHER" id="PTHR16193">
    <property type="entry name" value="TETRATRICOPEPTIDE REPEAT PROTEIN 27"/>
    <property type="match status" value="1"/>
</dbReference>
<reference evidence="4 5" key="1">
    <citation type="journal article" date="2018" name="Mol. Ecol.">
        <title>The obligate alkalophilic soda-lake fungus Sodiomyces alkalinus has shifted to a protein diet.</title>
        <authorList>
            <person name="Grum-Grzhimaylo A.A."/>
            <person name="Falkoski D.L."/>
            <person name="van den Heuvel J."/>
            <person name="Valero-Jimenez C.A."/>
            <person name="Min B."/>
            <person name="Choi I.G."/>
            <person name="Lipzen A."/>
            <person name="Daum C.G."/>
            <person name="Aanen D.K."/>
            <person name="Tsang A."/>
            <person name="Henrissat B."/>
            <person name="Bilanenko E.N."/>
            <person name="de Vries R.P."/>
            <person name="van Kan J.A.L."/>
            <person name="Grigoriev I.V."/>
            <person name="Debets A.J.M."/>
        </authorList>
    </citation>
    <scope>NUCLEOTIDE SEQUENCE [LARGE SCALE GENOMIC DNA]</scope>
    <source>
        <strain evidence="4 5">F11</strain>
    </source>
</reference>
<accession>A0A3N2Q576</accession>
<feature type="region of interest" description="Disordered" evidence="3">
    <location>
        <begin position="462"/>
        <end position="533"/>
    </location>
</feature>
<feature type="region of interest" description="Disordered" evidence="3">
    <location>
        <begin position="974"/>
        <end position="996"/>
    </location>
</feature>
<sequence>MASSSDSLLARVEAGAYIETLLEPSARTLVQSFTTTLLGSNTVPQGPRTEDEKEKEKEEKETGGSEPPAAEDELAIGLAAFNAFLQINVTGPALEPAAKSNLTSSLFASTAAESKRLRASCIASLEVDGVSPYPYIPHIELFAFARHVVRRSTAPVSRPIGGGRVSLAWLRLRVLVWHFRLLAQPSLSGTHFSKAAQWIDVPSLAEEIVDALGVVRAQLFGEGEGEGEDVWDLTGDAAGVWSREEKVRFLLEAANVHVMLGRDDRAREAVAEAARLNGFAYALSGALGKRTRWQEKSTSQLVVLAKSGVGDEGTDENDEEEEEAEARPEALLLNDDTLLENIEFSNKGTNGTNGHGSGGESTLPPVLADLSPDNQPQLSPLDQIILLTEATIKDSFSPVDTLTSEEVLPYAVRVITDKSTNWQVYTQALLVRSRIEVHRSRTIERGVLQMQAVVDQVIVDTDTEQASQSSSSSSSSDPATTSGSDETKEADVPAIAITAPDQREQPKPAVDSSSSTDTDKPTSFFPAPQPTESAPAHVRLDYIHALASPPRWHLESELAYSWVGVGSLVSALEIFKRLRLWAEVAVCLASAANTAEADGSGRGSGGEEKAKGIIRWRLFHRTGTQPGENTTHADPDAEVLPDDPTRLDPSLFSGPERNPLPPNAPRLFCILGDLESDPSHYERAWSVSNQRYARAQKSLGEHYLSQKTPGGLEKAREAYAAATRCNRLSPELWSRFGDISLRLGLFDDAADAYSRAIASAGDPIAGEDARTWSNLGSALWSLHLESVKLAAAQGTPNLKPKPKPKRDPAKLLAQSLSAYKRGATLASSNWRIWDNVLTLASRARPPAYADMVHALRSILRIRASETAIDIDLLRALVQDTVLARGAENGAAAAAAANATATTTTTTPYEPPRGSIERAVLSLLEDVVAPLITARSDLWALVSRARVWRGDYKGGIDAAEKAWRAAMGTASASSGLLAGSSSSSTPAGGAEAEGGARKSWLEDAEAWDEVVSRTAELVGVLENFGEGVDGVGSRWKSKGRSAVRSVMSKARDPWEGSEGWKVLEGLMEGLEK</sequence>
<keyword evidence="2" id="KW-0802">TPR repeat</keyword>
<feature type="region of interest" description="Disordered" evidence="3">
    <location>
        <begin position="623"/>
        <end position="660"/>
    </location>
</feature>
<feature type="compositionally biased region" description="Low complexity" evidence="3">
    <location>
        <begin position="974"/>
        <end position="989"/>
    </location>
</feature>
<feature type="compositionally biased region" description="Acidic residues" evidence="3">
    <location>
        <begin position="312"/>
        <end position="324"/>
    </location>
</feature>
<feature type="region of interest" description="Disordered" evidence="3">
    <location>
        <begin position="307"/>
        <end position="327"/>
    </location>
</feature>
<evidence type="ECO:0000256" key="2">
    <source>
        <dbReference type="ARBA" id="ARBA00022803"/>
    </source>
</evidence>
<dbReference type="GeneID" id="39578568"/>
<dbReference type="EMBL" id="ML119051">
    <property type="protein sequence ID" value="ROT41921.1"/>
    <property type="molecule type" value="Genomic_DNA"/>
</dbReference>
<dbReference type="Proteomes" id="UP000272025">
    <property type="component" value="Unassembled WGS sequence"/>
</dbReference>
<evidence type="ECO:0000313" key="5">
    <source>
        <dbReference type="Proteomes" id="UP000272025"/>
    </source>
</evidence>
<keyword evidence="1" id="KW-0677">Repeat</keyword>
<name>A0A3N2Q576_SODAK</name>
<gene>
    <name evidence="4" type="ORF">SODALDRAFT_326104</name>
</gene>
<evidence type="ECO:0000313" key="4">
    <source>
        <dbReference type="EMBL" id="ROT41921.1"/>
    </source>
</evidence>
<feature type="region of interest" description="Disordered" evidence="3">
    <location>
        <begin position="38"/>
        <end position="69"/>
    </location>
</feature>
<proteinExistence type="predicted"/>
<dbReference type="InterPro" id="IPR011990">
    <property type="entry name" value="TPR-like_helical_dom_sf"/>
</dbReference>
<feature type="compositionally biased region" description="Polar residues" evidence="3">
    <location>
        <begin position="623"/>
        <end position="632"/>
    </location>
</feature>
<evidence type="ECO:0000256" key="3">
    <source>
        <dbReference type="SAM" id="MobiDB-lite"/>
    </source>
</evidence>
<evidence type="ECO:0000256" key="1">
    <source>
        <dbReference type="ARBA" id="ARBA00022737"/>
    </source>
</evidence>
<dbReference type="AlphaFoldDB" id="A0A3N2Q576"/>
<protein>
    <recommendedName>
        <fullName evidence="6">TPR-like protein</fullName>
    </recommendedName>
</protein>
<dbReference type="Gene3D" id="1.25.40.10">
    <property type="entry name" value="Tetratricopeptide repeat domain"/>
    <property type="match status" value="1"/>
</dbReference>
<dbReference type="PANTHER" id="PTHR16193:SF0">
    <property type="entry name" value="TETRATRICOPEPTIDE REPEAT PROTEIN 27"/>
    <property type="match status" value="1"/>
</dbReference>
<dbReference type="STRING" id="1314773.A0A3N2Q576"/>
<organism evidence="4 5">
    <name type="scientific">Sodiomyces alkalinus (strain CBS 110278 / VKM F-3762 / F11)</name>
    <name type="common">Alkaliphilic filamentous fungus</name>
    <dbReference type="NCBI Taxonomy" id="1314773"/>
    <lineage>
        <taxon>Eukaryota</taxon>
        <taxon>Fungi</taxon>
        <taxon>Dikarya</taxon>
        <taxon>Ascomycota</taxon>
        <taxon>Pezizomycotina</taxon>
        <taxon>Sordariomycetes</taxon>
        <taxon>Hypocreomycetidae</taxon>
        <taxon>Glomerellales</taxon>
        <taxon>Plectosphaerellaceae</taxon>
        <taxon>Sodiomyces</taxon>
    </lineage>
</organism>
<dbReference type="SUPFAM" id="SSF48452">
    <property type="entry name" value="TPR-like"/>
    <property type="match status" value="1"/>
</dbReference>
<dbReference type="OrthoDB" id="1936594at2759"/>